<proteinExistence type="predicted"/>
<keyword evidence="1" id="KW-0812">Transmembrane</keyword>
<name>A0A6J4MWJ3_9BACT</name>
<evidence type="ECO:0008006" key="3">
    <source>
        <dbReference type="Google" id="ProtNLM"/>
    </source>
</evidence>
<feature type="transmembrane region" description="Helical" evidence="1">
    <location>
        <begin position="20"/>
        <end position="36"/>
    </location>
</feature>
<accession>A0A6J4MWJ3</accession>
<keyword evidence="1" id="KW-0472">Membrane</keyword>
<evidence type="ECO:0000313" key="2">
    <source>
        <dbReference type="EMBL" id="CAA9370814.1"/>
    </source>
</evidence>
<reference evidence="2" key="1">
    <citation type="submission" date="2020-02" db="EMBL/GenBank/DDBJ databases">
        <authorList>
            <person name="Meier V. D."/>
        </authorList>
    </citation>
    <scope>NUCLEOTIDE SEQUENCE</scope>
    <source>
        <strain evidence="2">AVDCRST_MAG68</strain>
    </source>
</reference>
<dbReference type="EMBL" id="CADCTW010000243">
    <property type="protein sequence ID" value="CAA9370814.1"/>
    <property type="molecule type" value="Genomic_DNA"/>
</dbReference>
<dbReference type="AlphaFoldDB" id="A0A6J4MWJ3"/>
<organism evidence="2">
    <name type="scientific">uncultured Gemmatimonadota bacterium</name>
    <dbReference type="NCBI Taxonomy" id="203437"/>
    <lineage>
        <taxon>Bacteria</taxon>
        <taxon>Pseudomonadati</taxon>
        <taxon>Gemmatimonadota</taxon>
        <taxon>environmental samples</taxon>
    </lineage>
</organism>
<feature type="non-terminal residue" evidence="2">
    <location>
        <position position="102"/>
    </location>
</feature>
<protein>
    <recommendedName>
        <fullName evidence="3">YtxH domain-containing protein</fullName>
    </recommendedName>
</protein>
<sequence length="102" mass="10834">MREYDDLPYIVIERRGDGGAFLLGALVGAGVALLLAPRAGAEVRGEFVRAALGVRGALGDRVEGVRGAVDARREQARSAVHTGREAARDARADLLRRVEEGP</sequence>
<gene>
    <name evidence="2" type="ORF">AVDCRST_MAG68-5741</name>
</gene>
<evidence type="ECO:0000256" key="1">
    <source>
        <dbReference type="SAM" id="Phobius"/>
    </source>
</evidence>
<keyword evidence="1" id="KW-1133">Transmembrane helix</keyword>